<accession>A0ABD3GB08</accession>
<keyword evidence="3" id="KW-1185">Reference proteome</keyword>
<dbReference type="EMBL" id="JBJQOH010000008">
    <property type="protein sequence ID" value="KAL3675260.1"/>
    <property type="molecule type" value="Genomic_DNA"/>
</dbReference>
<evidence type="ECO:0000256" key="1">
    <source>
        <dbReference type="SAM" id="MobiDB-lite"/>
    </source>
</evidence>
<organism evidence="2 3">
    <name type="scientific">Riccia sorocarpa</name>
    <dbReference type="NCBI Taxonomy" id="122646"/>
    <lineage>
        <taxon>Eukaryota</taxon>
        <taxon>Viridiplantae</taxon>
        <taxon>Streptophyta</taxon>
        <taxon>Embryophyta</taxon>
        <taxon>Marchantiophyta</taxon>
        <taxon>Marchantiopsida</taxon>
        <taxon>Marchantiidae</taxon>
        <taxon>Marchantiales</taxon>
        <taxon>Ricciaceae</taxon>
        <taxon>Riccia</taxon>
    </lineage>
</organism>
<comment type="caution">
    <text evidence="2">The sequence shown here is derived from an EMBL/GenBank/DDBJ whole genome shotgun (WGS) entry which is preliminary data.</text>
</comment>
<evidence type="ECO:0000313" key="2">
    <source>
        <dbReference type="EMBL" id="KAL3675260.1"/>
    </source>
</evidence>
<feature type="compositionally biased region" description="Acidic residues" evidence="1">
    <location>
        <begin position="80"/>
        <end position="93"/>
    </location>
</feature>
<dbReference type="Proteomes" id="UP001633002">
    <property type="component" value="Unassembled WGS sequence"/>
</dbReference>
<reference evidence="2 3" key="1">
    <citation type="submission" date="2024-09" db="EMBL/GenBank/DDBJ databases">
        <title>Chromosome-scale assembly of Riccia sorocarpa.</title>
        <authorList>
            <person name="Paukszto L."/>
        </authorList>
    </citation>
    <scope>NUCLEOTIDE SEQUENCE [LARGE SCALE GENOMIC DNA]</scope>
    <source>
        <strain evidence="2">LP-2024</strain>
        <tissue evidence="2">Aerial parts of the thallus</tissue>
    </source>
</reference>
<gene>
    <name evidence="2" type="ORF">R1sor_025208</name>
</gene>
<evidence type="ECO:0000313" key="3">
    <source>
        <dbReference type="Proteomes" id="UP001633002"/>
    </source>
</evidence>
<name>A0ABD3GB08_9MARC</name>
<evidence type="ECO:0008006" key="4">
    <source>
        <dbReference type="Google" id="ProtNLM"/>
    </source>
</evidence>
<feature type="region of interest" description="Disordered" evidence="1">
    <location>
        <begin position="73"/>
        <end position="93"/>
    </location>
</feature>
<dbReference type="AlphaFoldDB" id="A0ABD3GB08"/>
<protein>
    <recommendedName>
        <fullName evidence="4">CCHC-type domain-containing protein</fullName>
    </recommendedName>
</protein>
<proteinExistence type="predicted"/>
<sequence>MQLADEKEIASNSQEIEEELYWVDEYGHPICSIADYTSWGGVIPLCQYCGLLGHIAHCCPQLFVPETEVERAELSNTQSSEEEDSSWSSEEEIDYKRRRSPNCSSWSDFEEEERCNLQVEESESDVPVPTIEELQACEDNEADEEEDGVVENIIQLHQLLPVEPKEVVAEELSLEVEYSESISEPSDTSTCSTIVAEQSFVQPLAIPADKEAEEESSTSEMVNELLLEEMVKSSSHVGADHTSTIPKLEQFIEDISVLTDAEEKPVEEKLEAEVSFAPRWNKLEGQIDTFVFKGLTWNLWRAMRAHGRKVFGLLQFMEENRLFFRNAIGTCVHLTLEEEFLDSRLRNRPLRLGYRGGHAENREGGVAEVPILNLSSKKYGSVEEGEVTLQQTATAKPSTREEWRIEIAAVCSGEPDTLVGSTIIAKGYCSTC</sequence>